<organism evidence="1">
    <name type="scientific">uncultured Caudovirales phage</name>
    <dbReference type="NCBI Taxonomy" id="2100421"/>
    <lineage>
        <taxon>Viruses</taxon>
        <taxon>Duplodnaviria</taxon>
        <taxon>Heunggongvirae</taxon>
        <taxon>Uroviricota</taxon>
        <taxon>Caudoviricetes</taxon>
        <taxon>Peduoviridae</taxon>
        <taxon>Maltschvirus</taxon>
        <taxon>Maltschvirus maltsch</taxon>
    </lineage>
</organism>
<name>A0A6J5LL09_9CAUD</name>
<dbReference type="EMBL" id="LR796267">
    <property type="protein sequence ID" value="CAB4132319.1"/>
    <property type="molecule type" value="Genomic_DNA"/>
</dbReference>
<accession>A0A6J5LL09</accession>
<reference evidence="1" key="1">
    <citation type="submission" date="2020-04" db="EMBL/GenBank/DDBJ databases">
        <authorList>
            <person name="Chiriac C."/>
            <person name="Salcher M."/>
            <person name="Ghai R."/>
            <person name="Kavagutti S V."/>
        </authorList>
    </citation>
    <scope>NUCLEOTIDE SEQUENCE</scope>
</reference>
<gene>
    <name evidence="1" type="ORF">UFOVP248_20</name>
</gene>
<proteinExistence type="predicted"/>
<sequence>MPYSKTPAIQTYETKRVNFISNPQQRGTNAAQDFRLLNMMVEVIKSPVGDQSKYFIKSRPGVATAFTTATGEGRGIYYWVRSGTGYCMAVVGNKVYANGTSVLTLSTSTGTVGFTEFVSSTGTVSLILLDGTDGYVFSDSTTSTKITSANFPSPHVPTPVFIDAYLFVAKADSEDIYNSNLDDPLTWTAGDFISAEMYPDKIVALSKNNNYIYAIGSSSTEYLYDVANATGSPLGRHDSAVQQFGTAARDSVVQTEVEVIMIGETNNGGHTVWTIDGFKAAEIGIPAVKSALLAEGSNLKDAQAFCIRVAGQKCYAICLTNRTMVYSFDTKMWHEWGTGSGAFLCTHAADGPNGSAYVLDKSNGKIYTMDETIFTDAGTAINCVFTSAKLDFDTINRKFMYRLSIIGDVPDSTGTDLAVSVQWSDDDYKTFSTARTLNFNADLPKIDQLGQFRRRAFKLTYSLPHLLRLEGLEVDINKGSI</sequence>
<protein>
    <submittedName>
        <fullName evidence="1">Bacteriophage P22, Gp10, DNA-stabilising</fullName>
    </submittedName>
</protein>
<dbReference type="SUPFAM" id="SSF101898">
    <property type="entry name" value="NHL repeat"/>
    <property type="match status" value="1"/>
</dbReference>
<evidence type="ECO:0000313" key="1">
    <source>
        <dbReference type="EMBL" id="CAB4132319.1"/>
    </source>
</evidence>